<reference evidence="2 3" key="1">
    <citation type="journal article" date="2021" name="BMC Genomics">
        <title>Datura genome reveals duplications of psychoactive alkaloid biosynthetic genes and high mutation rate following tissue culture.</title>
        <authorList>
            <person name="Rajewski A."/>
            <person name="Carter-House D."/>
            <person name="Stajich J."/>
            <person name="Litt A."/>
        </authorList>
    </citation>
    <scope>NUCLEOTIDE SEQUENCE [LARGE SCALE GENOMIC DNA]</scope>
    <source>
        <strain evidence="2">AR-01</strain>
    </source>
</reference>
<dbReference type="EMBL" id="JACEIK010002085">
    <property type="protein sequence ID" value="MCD9558994.1"/>
    <property type="molecule type" value="Genomic_DNA"/>
</dbReference>
<evidence type="ECO:0000256" key="1">
    <source>
        <dbReference type="SAM" id="SignalP"/>
    </source>
</evidence>
<evidence type="ECO:0000313" key="3">
    <source>
        <dbReference type="Proteomes" id="UP000823775"/>
    </source>
</evidence>
<feature type="non-terminal residue" evidence="2">
    <location>
        <position position="1"/>
    </location>
</feature>
<proteinExistence type="predicted"/>
<protein>
    <submittedName>
        <fullName evidence="2">Uncharacterized protein</fullName>
    </submittedName>
</protein>
<dbReference type="Proteomes" id="UP000823775">
    <property type="component" value="Unassembled WGS sequence"/>
</dbReference>
<comment type="caution">
    <text evidence="2">The sequence shown here is derived from an EMBL/GenBank/DDBJ whole genome shotgun (WGS) entry which is preliminary data.</text>
</comment>
<gene>
    <name evidence="2" type="ORF">HAX54_016704</name>
</gene>
<keyword evidence="1" id="KW-0732">Signal</keyword>
<name>A0ABS8ULP0_DATST</name>
<sequence>WLVTCISVMTIWPLSIDMTLLQAQLSLIQREGVKSFNLVLKQVGSAAAEPISLTMN</sequence>
<organism evidence="2 3">
    <name type="scientific">Datura stramonium</name>
    <name type="common">Jimsonweed</name>
    <name type="synonym">Common thornapple</name>
    <dbReference type="NCBI Taxonomy" id="4076"/>
    <lineage>
        <taxon>Eukaryota</taxon>
        <taxon>Viridiplantae</taxon>
        <taxon>Streptophyta</taxon>
        <taxon>Embryophyta</taxon>
        <taxon>Tracheophyta</taxon>
        <taxon>Spermatophyta</taxon>
        <taxon>Magnoliopsida</taxon>
        <taxon>eudicotyledons</taxon>
        <taxon>Gunneridae</taxon>
        <taxon>Pentapetalae</taxon>
        <taxon>asterids</taxon>
        <taxon>lamiids</taxon>
        <taxon>Solanales</taxon>
        <taxon>Solanaceae</taxon>
        <taxon>Solanoideae</taxon>
        <taxon>Datureae</taxon>
        <taxon>Datura</taxon>
    </lineage>
</organism>
<feature type="signal peptide" evidence="1">
    <location>
        <begin position="1"/>
        <end position="23"/>
    </location>
</feature>
<feature type="chain" id="PRO_5046230418" evidence="1">
    <location>
        <begin position="24"/>
        <end position="56"/>
    </location>
</feature>
<evidence type="ECO:0000313" key="2">
    <source>
        <dbReference type="EMBL" id="MCD9558994.1"/>
    </source>
</evidence>
<keyword evidence="3" id="KW-1185">Reference proteome</keyword>
<accession>A0ABS8ULP0</accession>